<dbReference type="PROSITE" id="PS50157">
    <property type="entry name" value="ZINC_FINGER_C2H2_2"/>
    <property type="match status" value="3"/>
</dbReference>
<proteinExistence type="predicted"/>
<feature type="region of interest" description="Disordered" evidence="4">
    <location>
        <begin position="170"/>
        <end position="200"/>
    </location>
</feature>
<evidence type="ECO:0000313" key="6">
    <source>
        <dbReference type="EMBL" id="CAF0792529.1"/>
    </source>
</evidence>
<dbReference type="GO" id="GO:0006355">
    <property type="term" value="P:regulation of DNA-templated transcription"/>
    <property type="evidence" value="ECO:0007669"/>
    <property type="project" value="TreeGrafter"/>
</dbReference>
<evidence type="ECO:0000313" key="7">
    <source>
        <dbReference type="Proteomes" id="UP000663879"/>
    </source>
</evidence>
<organism evidence="6 7">
    <name type="scientific">Brachionus calyciflorus</name>
    <dbReference type="NCBI Taxonomy" id="104777"/>
    <lineage>
        <taxon>Eukaryota</taxon>
        <taxon>Metazoa</taxon>
        <taxon>Spiralia</taxon>
        <taxon>Gnathifera</taxon>
        <taxon>Rotifera</taxon>
        <taxon>Eurotatoria</taxon>
        <taxon>Monogononta</taxon>
        <taxon>Pseudotrocha</taxon>
        <taxon>Ploima</taxon>
        <taxon>Brachionidae</taxon>
        <taxon>Brachionus</taxon>
    </lineage>
</organism>
<evidence type="ECO:0000256" key="2">
    <source>
        <dbReference type="ARBA" id="ARBA00023242"/>
    </source>
</evidence>
<evidence type="ECO:0000256" key="3">
    <source>
        <dbReference type="PROSITE-ProRule" id="PRU00042"/>
    </source>
</evidence>
<reference evidence="6" key="1">
    <citation type="submission" date="2021-02" db="EMBL/GenBank/DDBJ databases">
        <authorList>
            <person name="Nowell W R."/>
        </authorList>
    </citation>
    <scope>NUCLEOTIDE SEQUENCE</scope>
    <source>
        <strain evidence="6">Ploen Becks lab</strain>
    </source>
</reference>
<dbReference type="InterPro" id="IPR052296">
    <property type="entry name" value="TR-Histone_Methyltrans"/>
</dbReference>
<dbReference type="Pfam" id="PF00096">
    <property type="entry name" value="zf-C2H2"/>
    <property type="match status" value="2"/>
</dbReference>
<dbReference type="GO" id="GO:0005634">
    <property type="term" value="C:nucleus"/>
    <property type="evidence" value="ECO:0007669"/>
    <property type="project" value="UniProtKB-SubCell"/>
</dbReference>
<dbReference type="OrthoDB" id="5814089at2759"/>
<protein>
    <recommendedName>
        <fullName evidence="5">C2H2-type domain-containing protein</fullName>
    </recommendedName>
</protein>
<keyword evidence="3" id="KW-0479">Metal-binding</keyword>
<dbReference type="InterPro" id="IPR013087">
    <property type="entry name" value="Znf_C2H2_type"/>
</dbReference>
<comment type="subcellular location">
    <subcellularLocation>
        <location evidence="1">Nucleus</location>
    </subcellularLocation>
</comment>
<sequence>MRLKLFDEEIEPEKLFGPINFSSDSFEKFFIAKAVDLLFKETGNKINQDSQFRYISMSETSLNWMYDIELSKSSREQNMEIIYNDNRVYFKSVKRIFRGDFLNVFPSKDLEISLGLQFIPFQTDNQYICKKCSKTFEFQYNLMLHTRYFCTFNINNLLKNLKTTEITARSSGDEKKISSKRKQVEPESESYLKKNKNNDYHKEQQNKILETYSSYNTLVQNYTLNHSLRDYFLAQLAAYIGNQTKFNQEDKISNQTITESSSVLLSPSISPYQNTYNSNDSNNKAESVENFSINPNLIRKSDYTNLQSNSKIAQRISPLATKPNDQGQGNSIINKVSLQNWCAKCNTSFRLTSDLVYHMRTFHRKEEKKCGFSPVSILDFSMASTNTEKANREIKFLRCEICNETFKEKHHLTRHFTSHR</sequence>
<dbReference type="AlphaFoldDB" id="A0A813SAG5"/>
<keyword evidence="2" id="KW-0539">Nucleus</keyword>
<dbReference type="PANTHER" id="PTHR16516">
    <property type="entry name" value="AGAP007109-PA"/>
    <property type="match status" value="1"/>
</dbReference>
<comment type="caution">
    <text evidence="6">The sequence shown here is derived from an EMBL/GenBank/DDBJ whole genome shotgun (WGS) entry which is preliminary data.</text>
</comment>
<feature type="domain" description="C2H2-type" evidence="5">
    <location>
        <begin position="397"/>
        <end position="420"/>
    </location>
</feature>
<dbReference type="SMART" id="SM00355">
    <property type="entry name" value="ZnF_C2H2"/>
    <property type="match status" value="3"/>
</dbReference>
<feature type="domain" description="C2H2-type" evidence="5">
    <location>
        <begin position="127"/>
        <end position="147"/>
    </location>
</feature>
<keyword evidence="7" id="KW-1185">Reference proteome</keyword>
<accession>A0A813SAG5</accession>
<dbReference type="InterPro" id="IPR001214">
    <property type="entry name" value="SET_dom"/>
</dbReference>
<feature type="compositionally biased region" description="Basic and acidic residues" evidence="4">
    <location>
        <begin position="171"/>
        <end position="200"/>
    </location>
</feature>
<dbReference type="Gene3D" id="3.30.160.60">
    <property type="entry name" value="Classic Zinc Finger"/>
    <property type="match status" value="1"/>
</dbReference>
<dbReference type="Gene3D" id="2.170.270.10">
    <property type="entry name" value="SET domain"/>
    <property type="match status" value="1"/>
</dbReference>
<evidence type="ECO:0000259" key="5">
    <source>
        <dbReference type="PROSITE" id="PS50157"/>
    </source>
</evidence>
<dbReference type="Pfam" id="PF21549">
    <property type="entry name" value="PRDM2_PR"/>
    <property type="match status" value="1"/>
</dbReference>
<feature type="domain" description="C2H2-type" evidence="5">
    <location>
        <begin position="340"/>
        <end position="368"/>
    </location>
</feature>
<name>A0A813SAG5_9BILA</name>
<dbReference type="Proteomes" id="UP000663879">
    <property type="component" value="Unassembled WGS sequence"/>
</dbReference>
<dbReference type="EMBL" id="CAJNOC010000692">
    <property type="protein sequence ID" value="CAF0792529.1"/>
    <property type="molecule type" value="Genomic_DNA"/>
</dbReference>
<evidence type="ECO:0000256" key="1">
    <source>
        <dbReference type="ARBA" id="ARBA00004123"/>
    </source>
</evidence>
<dbReference type="PANTHER" id="PTHR16516:SF4">
    <property type="entry name" value="C2H2-TYPE DOMAIN-CONTAINING PROTEIN"/>
    <property type="match status" value="1"/>
</dbReference>
<dbReference type="InterPro" id="IPR046341">
    <property type="entry name" value="SET_dom_sf"/>
</dbReference>
<keyword evidence="3" id="KW-0863">Zinc-finger</keyword>
<dbReference type="PROSITE" id="PS00028">
    <property type="entry name" value="ZINC_FINGER_C2H2_1"/>
    <property type="match status" value="2"/>
</dbReference>
<dbReference type="InterPro" id="IPR036236">
    <property type="entry name" value="Znf_C2H2_sf"/>
</dbReference>
<keyword evidence="3" id="KW-0862">Zinc</keyword>
<dbReference type="GO" id="GO:0008270">
    <property type="term" value="F:zinc ion binding"/>
    <property type="evidence" value="ECO:0007669"/>
    <property type="project" value="UniProtKB-KW"/>
</dbReference>
<dbReference type="SUPFAM" id="SSF57667">
    <property type="entry name" value="beta-beta-alpha zinc fingers"/>
    <property type="match status" value="1"/>
</dbReference>
<evidence type="ECO:0000256" key="4">
    <source>
        <dbReference type="SAM" id="MobiDB-lite"/>
    </source>
</evidence>
<gene>
    <name evidence="6" type="ORF">OXX778_LOCUS6045</name>
</gene>